<dbReference type="Proteomes" id="UP001521785">
    <property type="component" value="Unassembled WGS sequence"/>
</dbReference>
<evidence type="ECO:0000313" key="5">
    <source>
        <dbReference type="Proteomes" id="UP001521785"/>
    </source>
</evidence>
<protein>
    <recommendedName>
        <fullName evidence="3">NmrA-like domain-containing protein</fullName>
    </recommendedName>
</protein>
<evidence type="ECO:0000256" key="2">
    <source>
        <dbReference type="ARBA" id="ARBA00023002"/>
    </source>
</evidence>
<proteinExistence type="predicted"/>
<feature type="domain" description="NmrA-like" evidence="3">
    <location>
        <begin position="4"/>
        <end position="251"/>
    </location>
</feature>
<dbReference type="InterPro" id="IPR036291">
    <property type="entry name" value="NAD(P)-bd_dom_sf"/>
</dbReference>
<reference evidence="4 5" key="1">
    <citation type="submission" date="2024-02" db="EMBL/GenBank/DDBJ databases">
        <title>De novo assembly and annotation of 12 fungi associated with fruit tree decline syndrome in Ontario, Canada.</title>
        <authorList>
            <person name="Sulman M."/>
            <person name="Ellouze W."/>
            <person name="Ilyukhin E."/>
        </authorList>
    </citation>
    <scope>NUCLEOTIDE SEQUENCE [LARGE SCALE GENOMIC DNA]</scope>
    <source>
        <strain evidence="4 5">M42-189</strain>
    </source>
</reference>
<name>A0ABR3RP67_9PLEO</name>
<accession>A0ABR3RP67</accession>
<evidence type="ECO:0000259" key="3">
    <source>
        <dbReference type="Pfam" id="PF05368"/>
    </source>
</evidence>
<evidence type="ECO:0000313" key="4">
    <source>
        <dbReference type="EMBL" id="KAL1606229.1"/>
    </source>
</evidence>
<dbReference type="PANTHER" id="PTHR47706">
    <property type="entry name" value="NMRA-LIKE FAMILY PROTEIN"/>
    <property type="match status" value="1"/>
</dbReference>
<comment type="caution">
    <text evidence="4">The sequence shown here is derived from an EMBL/GenBank/DDBJ whole genome shotgun (WGS) entry which is preliminary data.</text>
</comment>
<gene>
    <name evidence="4" type="ORF">SLS60_003631</name>
</gene>
<dbReference type="InterPro" id="IPR008030">
    <property type="entry name" value="NmrA-like"/>
</dbReference>
<keyword evidence="5" id="KW-1185">Reference proteome</keyword>
<keyword evidence="1" id="KW-0521">NADP</keyword>
<dbReference type="CDD" id="cd05259">
    <property type="entry name" value="PCBER_SDR_a"/>
    <property type="match status" value="1"/>
</dbReference>
<evidence type="ECO:0000256" key="1">
    <source>
        <dbReference type="ARBA" id="ARBA00022857"/>
    </source>
</evidence>
<dbReference type="InterPro" id="IPR051609">
    <property type="entry name" value="NmrA/Isoflavone_reductase-like"/>
</dbReference>
<keyword evidence="2" id="KW-0560">Oxidoreductase</keyword>
<dbReference type="InterPro" id="IPR045312">
    <property type="entry name" value="PCBER-like"/>
</dbReference>
<sequence length="328" mass="35298">MELKNIIILGARGNVGTALITELLKTPGKYTLTAVSRSASTSTPPTGPDANIARKVVDYSSFDSLTEAFTGQDAVVNCVTGGATQYEPSKLIIDAAVAAGVKFFFANEYVGNVGSQQFRRLPESAAGAKVRVREYLEKLAKEGKITWTALNGGPFFDMWLMKGPAGFDIKNKQARIYGSGNNPLYWTPLPTIGAAAAAVIRNPSATANRGVFICPFAPGTLTQNTILATLEKVLESPFSVTHVDVATIHKNAKIALGREEVGKAMRGFTISNQFYEEDCGNCLEGLTENELLGVKEVSVEEAIRETIERYGTDVAVVESMFRVEPCDV</sequence>
<dbReference type="EMBL" id="JAKJXO020000004">
    <property type="protein sequence ID" value="KAL1606229.1"/>
    <property type="molecule type" value="Genomic_DNA"/>
</dbReference>
<dbReference type="PANTHER" id="PTHR47706:SF10">
    <property type="entry name" value="NMRA-LIKE DOMAIN-CONTAINING PROTEIN"/>
    <property type="match status" value="1"/>
</dbReference>
<organism evidence="4 5">
    <name type="scientific">Paraconiothyrium brasiliense</name>
    <dbReference type="NCBI Taxonomy" id="300254"/>
    <lineage>
        <taxon>Eukaryota</taxon>
        <taxon>Fungi</taxon>
        <taxon>Dikarya</taxon>
        <taxon>Ascomycota</taxon>
        <taxon>Pezizomycotina</taxon>
        <taxon>Dothideomycetes</taxon>
        <taxon>Pleosporomycetidae</taxon>
        <taxon>Pleosporales</taxon>
        <taxon>Massarineae</taxon>
        <taxon>Didymosphaeriaceae</taxon>
        <taxon>Paraconiothyrium</taxon>
    </lineage>
</organism>
<dbReference type="Pfam" id="PF05368">
    <property type="entry name" value="NmrA"/>
    <property type="match status" value="1"/>
</dbReference>
<dbReference type="Gene3D" id="3.40.50.720">
    <property type="entry name" value="NAD(P)-binding Rossmann-like Domain"/>
    <property type="match status" value="1"/>
</dbReference>
<dbReference type="SUPFAM" id="SSF51735">
    <property type="entry name" value="NAD(P)-binding Rossmann-fold domains"/>
    <property type="match status" value="1"/>
</dbReference>